<evidence type="ECO:0000256" key="2">
    <source>
        <dbReference type="ARBA" id="ARBA00007653"/>
    </source>
</evidence>
<keyword evidence="10" id="KW-0963">Cytoplasm</keyword>
<dbReference type="HAMAP" id="MF_00129">
    <property type="entry name" value="MnmG_GidA"/>
    <property type="match status" value="1"/>
</dbReference>
<evidence type="ECO:0000313" key="12">
    <source>
        <dbReference type="EMBL" id="ADO83673.1"/>
    </source>
</evidence>
<keyword evidence="6 10" id="KW-0274">FAD</keyword>
<dbReference type="Pfam" id="PF01134">
    <property type="entry name" value="GIDA"/>
    <property type="match status" value="1"/>
</dbReference>
<comment type="subcellular location">
    <subcellularLocation>
        <location evidence="10">Cytoplasm</location>
    </subcellularLocation>
</comment>
<dbReference type="RefSeq" id="WP_013388335.1">
    <property type="nucleotide sequence ID" value="NC_014632.1"/>
</dbReference>
<dbReference type="PANTHER" id="PTHR11806">
    <property type="entry name" value="GLUCOSE INHIBITED DIVISION PROTEIN A"/>
    <property type="match status" value="1"/>
</dbReference>
<evidence type="ECO:0000256" key="1">
    <source>
        <dbReference type="ARBA" id="ARBA00001974"/>
    </source>
</evidence>
<keyword evidence="7 10" id="KW-0520">NAD</keyword>
<dbReference type="FunFam" id="3.50.50.60:FF:000002">
    <property type="entry name" value="tRNA uridine 5-carboxymethylaminomethyl modification enzyme MnmG"/>
    <property type="match status" value="1"/>
</dbReference>
<evidence type="ECO:0000256" key="9">
    <source>
        <dbReference type="ARBA" id="ARBA00031800"/>
    </source>
</evidence>
<dbReference type="InterPro" id="IPR044920">
    <property type="entry name" value="MnmG_C_subdom_sf"/>
</dbReference>
<dbReference type="GO" id="GO:0005829">
    <property type="term" value="C:cytosol"/>
    <property type="evidence" value="ECO:0007669"/>
    <property type="project" value="TreeGrafter"/>
</dbReference>
<comment type="caution">
    <text evidence="10">Lacks conserved residue(s) required for the propagation of feature annotation.</text>
</comment>
<dbReference type="Gene3D" id="3.50.50.60">
    <property type="entry name" value="FAD/NAD(P)-binding domain"/>
    <property type="match status" value="2"/>
</dbReference>
<comment type="function">
    <text evidence="10">NAD-binding protein involved in the addition of a carboxymethylaminomethyl (cmnm) group at the wobble position (U34) of certain tRNAs, forming tRNA-cmnm(5)s(2)U34.</text>
</comment>
<evidence type="ECO:0000313" key="13">
    <source>
        <dbReference type="Proteomes" id="UP000006875"/>
    </source>
</evidence>
<reference evidence="12 13" key="1">
    <citation type="journal article" date="2010" name="Stand. Genomic Sci.">
        <title>Complete genome sequence of Ilyobacter polytropus type strain (CuHbu1).</title>
        <authorList>
            <person name="Sikorski J."/>
            <person name="Chertkov O."/>
            <person name="Lapidus A."/>
            <person name="Nolan M."/>
            <person name="Lucas S."/>
            <person name="Del Rio T.G."/>
            <person name="Tice H."/>
            <person name="Cheng J.F."/>
            <person name="Tapia R."/>
            <person name="Han C."/>
            <person name="Goodwin L."/>
            <person name="Pitluck S."/>
            <person name="Liolios K."/>
            <person name="Ivanova N."/>
            <person name="Mavromatis K."/>
            <person name="Mikhailova N."/>
            <person name="Pati A."/>
            <person name="Chen A."/>
            <person name="Palaniappan K."/>
            <person name="Land M."/>
            <person name="Hauser L."/>
            <person name="Chang Y.J."/>
            <person name="Jeffries C.D."/>
            <person name="Brambilla E."/>
            <person name="Yasawong M."/>
            <person name="Rohde M."/>
            <person name="Pukall R."/>
            <person name="Spring S."/>
            <person name="Goker M."/>
            <person name="Woyke T."/>
            <person name="Bristow J."/>
            <person name="Eisen J.A."/>
            <person name="Markowitz V."/>
            <person name="Hugenholtz P."/>
            <person name="Kyrpides N.C."/>
            <person name="Klenk H.P."/>
        </authorList>
    </citation>
    <scope>NUCLEOTIDE SEQUENCE [LARGE SCALE GENOMIC DNA]</scope>
    <source>
        <strain evidence="13">ATCC 51220 / DSM 2926 / LMG 16218 / CuHBu1</strain>
    </source>
</reference>
<dbReference type="Proteomes" id="UP000006875">
    <property type="component" value="Chromosome"/>
</dbReference>
<accession>E3HAE3</accession>
<dbReference type="Gene3D" id="1.10.10.1800">
    <property type="entry name" value="tRNA uridine 5-carboxymethylaminomethyl modification enzyme MnmG/GidA"/>
    <property type="match status" value="1"/>
</dbReference>
<dbReference type="InterPro" id="IPR036188">
    <property type="entry name" value="FAD/NAD-bd_sf"/>
</dbReference>
<evidence type="ECO:0000256" key="10">
    <source>
        <dbReference type="HAMAP-Rule" id="MF_00129"/>
    </source>
</evidence>
<dbReference type="eggNOG" id="COG0445">
    <property type="taxonomic scope" value="Bacteria"/>
</dbReference>
<dbReference type="InterPro" id="IPR020595">
    <property type="entry name" value="MnmG-rel_CS"/>
</dbReference>
<dbReference type="InterPro" id="IPR002218">
    <property type="entry name" value="MnmG-rel"/>
</dbReference>
<dbReference type="AlphaFoldDB" id="E3HAE3"/>
<sequence>MNRMEFDVIVVGGGHAGCEAALASARLGKKTAMFTMYLDNIAMMSCNPSIGGPGKSHLVAEIDVLGGEIGRHTDRYNLQLKHLNTSKGPAARITRGQADKYWYRVKMKEIIENTPGLEVIQETIDEIITEDGHVTGVISSLGIEYKAKSVVLATGTFLKAKVVIGDVVYPAGRQGEGSAEELSESLLKNGIDLERYQTATPPRIDKRTVDFSKLKEMHGEENPNFFSLFTKKEKNRTVPTWLTHTTEKTIDVARELLHFSPIVTGVIKTHGPRHCPSLDRKVLNFPDKKDHQIFLEMESMESNELYVNGLTTAMPPFAQEKMMRTIAGLENAEIMRYGYAVEYDYAPAYQLYPSLENKKVRNLYFAGQINGTSGYEEAATQGFMAGVNAARKVDKKDPVIIDRSEAYIGVLIDDIIHKKTPEPYRVLPSRAEYRLTLRFDNAFMRLLDKSREIGIISEDKIEYLENCIKNIDLEVQRLKQESVPLSKANELLEKKGEKQRVVKGVTVSDILKFKNVSYEDLAYITDIQEFPDFVKNQIETIIKYEVFIDRERSQIEKFKKLESLKIPEDFDFSEIKGVSNIARHGMEEVQPISIGEATRISGVTGHDIALLIAHIERMKKDQ</sequence>
<feature type="domain" description="tRNA uridine 5-carboxymethylaminomethyl modification enzyme C-terminal subdomain" evidence="11">
    <location>
        <begin position="542"/>
        <end position="613"/>
    </location>
</feature>
<dbReference type="Gene3D" id="1.10.150.570">
    <property type="entry name" value="GidA associated domain, C-terminal subdomain"/>
    <property type="match status" value="1"/>
</dbReference>
<dbReference type="GO" id="GO:0030488">
    <property type="term" value="P:tRNA methylation"/>
    <property type="evidence" value="ECO:0007669"/>
    <property type="project" value="TreeGrafter"/>
</dbReference>
<feature type="binding site" evidence="10">
    <location>
        <begin position="12"/>
        <end position="17"/>
    </location>
    <ligand>
        <name>FAD</name>
        <dbReference type="ChEBI" id="CHEBI:57692"/>
    </ligand>
</feature>
<dbReference type="InterPro" id="IPR049312">
    <property type="entry name" value="GIDA_C_N"/>
</dbReference>
<organism evidence="12 13">
    <name type="scientific">Ilyobacter polytropus (strain ATCC 51220 / DSM 2926 / LMG 16218 / CuHBu1)</name>
    <dbReference type="NCBI Taxonomy" id="572544"/>
    <lineage>
        <taxon>Bacteria</taxon>
        <taxon>Fusobacteriati</taxon>
        <taxon>Fusobacteriota</taxon>
        <taxon>Fusobacteriia</taxon>
        <taxon>Fusobacteriales</taxon>
        <taxon>Fusobacteriaceae</taxon>
        <taxon>Ilyobacter</taxon>
    </lineage>
</organism>
<dbReference type="KEGG" id="ipo:Ilyop_1902"/>
<dbReference type="SMART" id="SM01228">
    <property type="entry name" value="GIDA_assoc_3"/>
    <property type="match status" value="1"/>
</dbReference>
<comment type="cofactor">
    <cofactor evidence="1 10">
        <name>FAD</name>
        <dbReference type="ChEBI" id="CHEBI:57692"/>
    </cofactor>
</comment>
<evidence type="ECO:0000256" key="7">
    <source>
        <dbReference type="ARBA" id="ARBA00023027"/>
    </source>
</evidence>
<dbReference type="InterPro" id="IPR040131">
    <property type="entry name" value="MnmG_N"/>
</dbReference>
<evidence type="ECO:0000256" key="6">
    <source>
        <dbReference type="ARBA" id="ARBA00022827"/>
    </source>
</evidence>
<dbReference type="SUPFAM" id="SSF51905">
    <property type="entry name" value="FAD/NAD(P)-binding domain"/>
    <property type="match status" value="1"/>
</dbReference>
<dbReference type="PROSITE" id="PS01280">
    <property type="entry name" value="GIDA_1"/>
    <property type="match status" value="1"/>
</dbReference>
<protein>
    <recommendedName>
        <fullName evidence="3 10">tRNA uridine 5-carboxymethylaminomethyl modification enzyme MnmG</fullName>
    </recommendedName>
    <alternativeName>
        <fullName evidence="9 10">Glucose-inhibited division protein A</fullName>
    </alternativeName>
</protein>
<dbReference type="Pfam" id="PF21680">
    <property type="entry name" value="GIDA_C_1st"/>
    <property type="match status" value="1"/>
</dbReference>
<comment type="similarity">
    <text evidence="2 10">Belongs to the MnmG family.</text>
</comment>
<dbReference type="Pfam" id="PF13932">
    <property type="entry name" value="SAM_GIDA_C"/>
    <property type="match status" value="1"/>
</dbReference>
<evidence type="ECO:0000256" key="3">
    <source>
        <dbReference type="ARBA" id="ARBA00020461"/>
    </source>
</evidence>
<dbReference type="InterPro" id="IPR026904">
    <property type="entry name" value="MnmG_C"/>
</dbReference>
<dbReference type="PRINTS" id="PR00368">
    <property type="entry name" value="FADPNR"/>
</dbReference>
<keyword evidence="4 10" id="KW-0285">Flavoprotein</keyword>
<dbReference type="GO" id="GO:0050660">
    <property type="term" value="F:flavin adenine dinucleotide binding"/>
    <property type="evidence" value="ECO:0007669"/>
    <property type="project" value="UniProtKB-UniRule"/>
</dbReference>
<name>E3HAE3_ILYPC</name>
<comment type="subunit">
    <text evidence="8 10">Homodimer. Heterotetramer of two MnmE and two MnmG subunits.</text>
</comment>
<evidence type="ECO:0000259" key="11">
    <source>
        <dbReference type="SMART" id="SM01228"/>
    </source>
</evidence>
<dbReference type="STRING" id="572544.Ilyop_1902"/>
<dbReference type="PRINTS" id="PR00411">
    <property type="entry name" value="PNDRDTASEI"/>
</dbReference>
<gene>
    <name evidence="10" type="primary">mnmG</name>
    <name evidence="10" type="synonym">gidA</name>
    <name evidence="12" type="ordered locus">Ilyop_1902</name>
</gene>
<feature type="binding site" evidence="10">
    <location>
        <begin position="271"/>
        <end position="285"/>
    </location>
    <ligand>
        <name>NAD(+)</name>
        <dbReference type="ChEBI" id="CHEBI:57540"/>
    </ligand>
</feature>
<dbReference type="NCBIfam" id="TIGR00136">
    <property type="entry name" value="mnmG_gidA"/>
    <property type="match status" value="1"/>
</dbReference>
<evidence type="ECO:0000256" key="5">
    <source>
        <dbReference type="ARBA" id="ARBA00022694"/>
    </source>
</evidence>
<dbReference type="PANTHER" id="PTHR11806:SF0">
    <property type="entry name" value="PROTEIN MTO1 HOMOLOG, MITOCHONDRIAL"/>
    <property type="match status" value="1"/>
</dbReference>
<evidence type="ECO:0000256" key="4">
    <source>
        <dbReference type="ARBA" id="ARBA00022630"/>
    </source>
</evidence>
<dbReference type="OrthoDB" id="9815560at2"/>
<dbReference type="InterPro" id="IPR004416">
    <property type="entry name" value="MnmG"/>
</dbReference>
<dbReference type="InterPro" id="IPR047001">
    <property type="entry name" value="MnmG_C_subdom"/>
</dbReference>
<dbReference type="GO" id="GO:0002098">
    <property type="term" value="P:tRNA wobble uridine modification"/>
    <property type="evidence" value="ECO:0007669"/>
    <property type="project" value="InterPro"/>
</dbReference>
<dbReference type="EMBL" id="CP002281">
    <property type="protein sequence ID" value="ADO83673.1"/>
    <property type="molecule type" value="Genomic_DNA"/>
</dbReference>
<evidence type="ECO:0000256" key="8">
    <source>
        <dbReference type="ARBA" id="ARBA00025948"/>
    </source>
</evidence>
<dbReference type="HOGENOM" id="CLU_007831_2_2_0"/>
<keyword evidence="5 10" id="KW-0819">tRNA processing</keyword>
<proteinExistence type="inferred from homology"/>
<keyword evidence="13" id="KW-1185">Reference proteome</keyword>